<evidence type="ECO:0000256" key="1">
    <source>
        <dbReference type="SAM" id="MobiDB-lite"/>
    </source>
</evidence>
<dbReference type="EMBL" id="CM012458">
    <property type="protein sequence ID" value="RVE57623.1"/>
    <property type="molecule type" value="Genomic_DNA"/>
</dbReference>
<keyword evidence="3" id="KW-1185">Reference proteome</keyword>
<proteinExistence type="predicted"/>
<evidence type="ECO:0000313" key="2">
    <source>
        <dbReference type="EMBL" id="RVE57623.1"/>
    </source>
</evidence>
<dbReference type="AlphaFoldDB" id="A0A437C4V7"/>
<dbReference type="Proteomes" id="UP000283210">
    <property type="component" value="Chromosome 22"/>
</dbReference>
<reference evidence="2 3" key="1">
    <citation type="submission" date="2018-11" db="EMBL/GenBank/DDBJ databases">
        <authorList>
            <person name="Lopez-Roques C."/>
            <person name="Donnadieu C."/>
            <person name="Bouchez O."/>
            <person name="Klopp C."/>
            <person name="Cabau C."/>
            <person name="Zahm M."/>
        </authorList>
    </citation>
    <scope>NUCLEOTIDE SEQUENCE [LARGE SCALE GENOMIC DNA]</scope>
    <source>
        <strain evidence="2">RS831</strain>
        <tissue evidence="2">Whole body</tissue>
    </source>
</reference>
<feature type="region of interest" description="Disordered" evidence="1">
    <location>
        <begin position="1"/>
        <end position="24"/>
    </location>
</feature>
<gene>
    <name evidence="2" type="ORF">OJAV_G00218230</name>
</gene>
<accession>A0A437C4V7</accession>
<reference evidence="2 3" key="2">
    <citation type="submission" date="2019-01" db="EMBL/GenBank/DDBJ databases">
        <title>A chromosome length genome reference of the Java medaka (oryzias javanicus).</title>
        <authorList>
            <person name="Herpin A."/>
            <person name="Takehana Y."/>
            <person name="Naruse K."/>
            <person name="Ansai S."/>
            <person name="Kawaguchi M."/>
        </authorList>
    </citation>
    <scope>NUCLEOTIDE SEQUENCE [LARGE SCALE GENOMIC DNA]</scope>
    <source>
        <strain evidence="2">RS831</strain>
        <tissue evidence="2">Whole body</tissue>
    </source>
</reference>
<organism evidence="2 3">
    <name type="scientific">Oryzias javanicus</name>
    <name type="common">Javanese ricefish</name>
    <name type="synonym">Aplocheilus javanicus</name>
    <dbReference type="NCBI Taxonomy" id="123683"/>
    <lineage>
        <taxon>Eukaryota</taxon>
        <taxon>Metazoa</taxon>
        <taxon>Chordata</taxon>
        <taxon>Craniata</taxon>
        <taxon>Vertebrata</taxon>
        <taxon>Euteleostomi</taxon>
        <taxon>Actinopterygii</taxon>
        <taxon>Neopterygii</taxon>
        <taxon>Teleostei</taxon>
        <taxon>Neoteleostei</taxon>
        <taxon>Acanthomorphata</taxon>
        <taxon>Ovalentaria</taxon>
        <taxon>Atherinomorphae</taxon>
        <taxon>Beloniformes</taxon>
        <taxon>Adrianichthyidae</taxon>
        <taxon>Oryziinae</taxon>
        <taxon>Oryzias</taxon>
    </lineage>
</organism>
<evidence type="ECO:0000313" key="3">
    <source>
        <dbReference type="Proteomes" id="UP000283210"/>
    </source>
</evidence>
<protein>
    <submittedName>
        <fullName evidence="2">Uncharacterized protein</fullName>
    </submittedName>
</protein>
<sequence>MVTHPKMPTRGHQKELGDPLGQPALLAGQDHLQHVSVQLLHHHKHSLRSLKHAVQVHDAGVVQALRDHSDKGCF</sequence>
<name>A0A437C4V7_ORYJA</name>